<evidence type="ECO:0000256" key="5">
    <source>
        <dbReference type="ARBA" id="ARBA00077677"/>
    </source>
</evidence>
<evidence type="ECO:0000256" key="2">
    <source>
        <dbReference type="ARBA" id="ARBA00022980"/>
    </source>
</evidence>
<comment type="similarity">
    <text evidence="1 7">Belongs to the bacterial ribosomal protein bL17 family.</text>
</comment>
<accession>A0A1Y2GCH9</accession>
<dbReference type="AlphaFoldDB" id="A0A1Y2GCH9"/>
<dbReference type="PANTHER" id="PTHR14413">
    <property type="entry name" value="RIBOSOMAL PROTEIN L17"/>
    <property type="match status" value="1"/>
</dbReference>
<comment type="caution">
    <text evidence="8">The sequence shown here is derived from an EMBL/GenBank/DDBJ whole genome shotgun (WGS) entry which is preliminary data.</text>
</comment>
<dbReference type="GO" id="GO:0015934">
    <property type="term" value="C:large ribosomal subunit"/>
    <property type="evidence" value="ECO:0007669"/>
    <property type="project" value="TreeGrafter"/>
</dbReference>
<dbReference type="PANTHER" id="PTHR14413:SF16">
    <property type="entry name" value="LARGE RIBOSOMAL SUBUNIT PROTEIN BL17M"/>
    <property type="match status" value="1"/>
</dbReference>
<keyword evidence="3 7" id="KW-0687">Ribonucleoprotein</keyword>
<dbReference type="EMBL" id="MCFF01000049">
    <property type="protein sequence ID" value="ORZ05743.1"/>
    <property type="molecule type" value="Genomic_DNA"/>
</dbReference>
<evidence type="ECO:0000256" key="3">
    <source>
        <dbReference type="ARBA" id="ARBA00023274"/>
    </source>
</evidence>
<dbReference type="HAMAP" id="MF_01368">
    <property type="entry name" value="Ribosomal_bL17"/>
    <property type="match status" value="1"/>
</dbReference>
<dbReference type="STRING" id="64571.A0A1Y2GCH9"/>
<dbReference type="Gene3D" id="3.90.1030.10">
    <property type="entry name" value="Ribosomal protein L17"/>
    <property type="match status" value="1"/>
</dbReference>
<dbReference type="Proteomes" id="UP000193648">
    <property type="component" value="Unassembled WGS sequence"/>
</dbReference>
<dbReference type="GO" id="GO:0003735">
    <property type="term" value="F:structural constituent of ribosome"/>
    <property type="evidence" value="ECO:0007669"/>
    <property type="project" value="InterPro"/>
</dbReference>
<reference evidence="8 9" key="1">
    <citation type="submission" date="2016-07" db="EMBL/GenBank/DDBJ databases">
        <title>Pervasive Adenine N6-methylation of Active Genes in Fungi.</title>
        <authorList>
            <consortium name="DOE Joint Genome Institute"/>
            <person name="Mondo S.J."/>
            <person name="Dannebaum R.O."/>
            <person name="Kuo R.C."/>
            <person name="Labutti K."/>
            <person name="Haridas S."/>
            <person name="Kuo A."/>
            <person name="Salamov A."/>
            <person name="Ahrendt S.R."/>
            <person name="Lipzen A."/>
            <person name="Sullivan W."/>
            <person name="Andreopoulos W.B."/>
            <person name="Clum A."/>
            <person name="Lindquist E."/>
            <person name="Daum C."/>
            <person name="Ramamoorthy G.K."/>
            <person name="Gryganskyi A."/>
            <person name="Culley D."/>
            <person name="Magnuson J.K."/>
            <person name="James T.Y."/>
            <person name="O'Malley M.A."/>
            <person name="Stajich J.E."/>
            <person name="Spatafora J.W."/>
            <person name="Visel A."/>
            <person name="Grigoriev I.V."/>
        </authorList>
    </citation>
    <scope>NUCLEOTIDE SEQUENCE [LARGE SCALE GENOMIC DNA]</scope>
    <source>
        <strain evidence="8 9">NRRL 3116</strain>
    </source>
</reference>
<evidence type="ECO:0000256" key="6">
    <source>
        <dbReference type="ARBA" id="ARBA00082728"/>
    </source>
</evidence>
<dbReference type="InParanoid" id="A0A1Y2GCH9"/>
<organism evidence="8 9">
    <name type="scientific">Lobosporangium transversale</name>
    <dbReference type="NCBI Taxonomy" id="64571"/>
    <lineage>
        <taxon>Eukaryota</taxon>
        <taxon>Fungi</taxon>
        <taxon>Fungi incertae sedis</taxon>
        <taxon>Mucoromycota</taxon>
        <taxon>Mortierellomycotina</taxon>
        <taxon>Mortierellomycetes</taxon>
        <taxon>Mortierellales</taxon>
        <taxon>Mortierellaceae</taxon>
        <taxon>Lobosporangium</taxon>
    </lineage>
</organism>
<dbReference type="SUPFAM" id="SSF64263">
    <property type="entry name" value="Prokaryotic ribosomal protein L17"/>
    <property type="match status" value="1"/>
</dbReference>
<evidence type="ECO:0000313" key="9">
    <source>
        <dbReference type="Proteomes" id="UP000193648"/>
    </source>
</evidence>
<evidence type="ECO:0000256" key="7">
    <source>
        <dbReference type="RuleBase" id="RU000660"/>
    </source>
</evidence>
<evidence type="ECO:0000256" key="1">
    <source>
        <dbReference type="ARBA" id="ARBA00008777"/>
    </source>
</evidence>
<evidence type="ECO:0000256" key="4">
    <source>
        <dbReference type="ARBA" id="ARBA00072708"/>
    </source>
</evidence>
<name>A0A1Y2GCH9_9FUNG</name>
<proteinExistence type="inferred from homology"/>
<dbReference type="RefSeq" id="XP_021877230.1">
    <property type="nucleotide sequence ID" value="XM_022025574.1"/>
</dbReference>
<evidence type="ECO:0000313" key="8">
    <source>
        <dbReference type="EMBL" id="ORZ05743.1"/>
    </source>
</evidence>
<dbReference type="OrthoDB" id="275000at2759"/>
<dbReference type="FunFam" id="3.90.1030.10:FF:000001">
    <property type="entry name" value="50S ribosomal protein L17"/>
    <property type="match status" value="1"/>
</dbReference>
<gene>
    <name evidence="8" type="ORF">BCR41DRAFT_361645</name>
</gene>
<dbReference type="InterPro" id="IPR000456">
    <property type="entry name" value="Ribosomal_bL17"/>
</dbReference>
<dbReference type="GeneID" id="33567418"/>
<protein>
    <recommendedName>
        <fullName evidence="4">Large ribosomal subunit protein bL17c</fullName>
    </recommendedName>
    <alternativeName>
        <fullName evidence="5">50S ribosomal protein L17, chloroplastic</fullName>
    </alternativeName>
    <alternativeName>
        <fullName evidence="6">CL17</fullName>
    </alternativeName>
</protein>
<dbReference type="FunCoup" id="A0A1Y2GCH9">
    <property type="interactions" value="298"/>
</dbReference>
<sequence length="231" mass="25617">MHHGKHFRRLNRTSSHRKSMFRNLVTQLIQHDRIKTTLPKAQELKAIADQMITLGKRGDLHAKVQAASFLREHETTLPKLFGPLAERFKNRKGGYTRIHKLGNRFGDNAPVAVIELIDGPGDLKNQMLFKALARQEAIKPGSIKEIVEANLNKASSSSTKTTATETETATVTGTTVAKAAAAFKNKALARHIPKVMSSNKWELNDLEAKVRELSIQGENKIFDATTTSTKA</sequence>
<dbReference type="NCBIfam" id="TIGR00059">
    <property type="entry name" value="L17"/>
    <property type="match status" value="1"/>
</dbReference>
<dbReference type="InterPro" id="IPR036373">
    <property type="entry name" value="Ribosomal_bL17_sf"/>
</dbReference>
<keyword evidence="2 7" id="KW-0689">Ribosomal protein</keyword>
<keyword evidence="9" id="KW-1185">Reference proteome</keyword>
<dbReference type="Pfam" id="PF01196">
    <property type="entry name" value="Ribosomal_L17"/>
    <property type="match status" value="1"/>
</dbReference>
<dbReference type="GO" id="GO:0006412">
    <property type="term" value="P:translation"/>
    <property type="evidence" value="ECO:0007669"/>
    <property type="project" value="InterPro"/>
</dbReference>